<keyword evidence="1" id="KW-0238">DNA-binding</keyword>
<feature type="domain" description="OmpR/PhoB-type" evidence="2">
    <location>
        <begin position="139"/>
        <end position="218"/>
    </location>
</feature>
<dbReference type="Proteomes" id="UP000776983">
    <property type="component" value="Unassembled WGS sequence"/>
</dbReference>
<dbReference type="Gene3D" id="1.10.10.10">
    <property type="entry name" value="Winged helix-like DNA-binding domain superfamily/Winged helix DNA-binding domain"/>
    <property type="match status" value="1"/>
</dbReference>
<dbReference type="SMART" id="SM00862">
    <property type="entry name" value="Trans_reg_C"/>
    <property type="match status" value="1"/>
</dbReference>
<dbReference type="InterPro" id="IPR036388">
    <property type="entry name" value="WH-like_DNA-bd_sf"/>
</dbReference>
<dbReference type="InterPro" id="IPR016032">
    <property type="entry name" value="Sig_transdc_resp-reg_C-effctor"/>
</dbReference>
<organism evidence="3 4">
    <name type="scientific">Mesopusillimonas faecipullorum</name>
    <dbReference type="NCBI Taxonomy" id="2755040"/>
    <lineage>
        <taxon>Bacteria</taxon>
        <taxon>Pseudomonadati</taxon>
        <taxon>Pseudomonadota</taxon>
        <taxon>Betaproteobacteria</taxon>
        <taxon>Burkholderiales</taxon>
        <taxon>Alcaligenaceae</taxon>
        <taxon>Mesopusillimonas</taxon>
    </lineage>
</organism>
<protein>
    <submittedName>
        <fullName evidence="3">Helix-turn-helix domain-containing protein</fullName>
    </submittedName>
</protein>
<dbReference type="RefSeq" id="WP_226953892.1">
    <property type="nucleotide sequence ID" value="NZ_JACDXW010000003.1"/>
</dbReference>
<evidence type="ECO:0000313" key="4">
    <source>
        <dbReference type="Proteomes" id="UP000776983"/>
    </source>
</evidence>
<accession>A0ABS8CD69</accession>
<evidence type="ECO:0000259" key="2">
    <source>
        <dbReference type="SMART" id="SM00862"/>
    </source>
</evidence>
<sequence length="224" mass="24472">MRHAAGASQFRLSQAPHDLRETLGVLQAAGESTSILILLDGDLLTNCAGAQLIITLYAECGVVSLLDDLSEVNVITALQSGADICCERNASPALLSSVFYSLLRRLPGARRMVPAPRPAVVDKTWHLAQQAWVLESLEGSAIALTTAERAFLQCLTAQAEMRATHEELIRAIEPGEVLPTRMAQGRLGVLVSRLRRKLDQQYGLELPVKSLHKWGYMFTGELRS</sequence>
<gene>
    <name evidence="3" type="ORF">H0484_07280</name>
</gene>
<proteinExistence type="predicted"/>
<reference evidence="3 4" key="1">
    <citation type="submission" date="2020-07" db="EMBL/GenBank/DDBJ databases">
        <title>Pusillimonas sp. nov., isolated from poultry manure in Taiwan.</title>
        <authorList>
            <person name="Lin S.-Y."/>
            <person name="Tang Y.-S."/>
            <person name="Young C.-C."/>
        </authorList>
    </citation>
    <scope>NUCLEOTIDE SEQUENCE [LARGE SCALE GENOMIC DNA]</scope>
    <source>
        <strain evidence="3 4">CC-YST705</strain>
    </source>
</reference>
<dbReference type="Pfam" id="PF00486">
    <property type="entry name" value="Trans_reg_C"/>
    <property type="match status" value="1"/>
</dbReference>
<comment type="caution">
    <text evidence="3">The sequence shown here is derived from an EMBL/GenBank/DDBJ whole genome shotgun (WGS) entry which is preliminary data.</text>
</comment>
<dbReference type="InterPro" id="IPR001867">
    <property type="entry name" value="OmpR/PhoB-type_DNA-bd"/>
</dbReference>
<name>A0ABS8CD69_9BURK</name>
<evidence type="ECO:0000313" key="3">
    <source>
        <dbReference type="EMBL" id="MCB5363549.1"/>
    </source>
</evidence>
<keyword evidence="4" id="KW-1185">Reference proteome</keyword>
<dbReference type="SUPFAM" id="SSF46894">
    <property type="entry name" value="C-terminal effector domain of the bipartite response regulators"/>
    <property type="match status" value="1"/>
</dbReference>
<dbReference type="EMBL" id="JACDXW010000003">
    <property type="protein sequence ID" value="MCB5363549.1"/>
    <property type="molecule type" value="Genomic_DNA"/>
</dbReference>
<evidence type="ECO:0000256" key="1">
    <source>
        <dbReference type="ARBA" id="ARBA00023125"/>
    </source>
</evidence>